<dbReference type="InterPro" id="IPR036859">
    <property type="entry name" value="CAP-Gly_dom_sf"/>
</dbReference>
<evidence type="ECO:0000313" key="4">
    <source>
        <dbReference type="EMBL" id="PWZ00192.1"/>
    </source>
</evidence>
<dbReference type="SUPFAM" id="SSF74924">
    <property type="entry name" value="Cap-Gly domain"/>
    <property type="match status" value="1"/>
</dbReference>
<dbReference type="OrthoDB" id="2130750at2759"/>
<dbReference type="PROSITE" id="PS50097">
    <property type="entry name" value="BTB"/>
    <property type="match status" value="1"/>
</dbReference>
<feature type="domain" description="CAP-Gly" evidence="3">
    <location>
        <begin position="1297"/>
        <end position="1350"/>
    </location>
</feature>
<feature type="region of interest" description="Disordered" evidence="1">
    <location>
        <begin position="192"/>
        <end position="252"/>
    </location>
</feature>
<feature type="region of interest" description="Disordered" evidence="1">
    <location>
        <begin position="832"/>
        <end position="910"/>
    </location>
</feature>
<protein>
    <recommendedName>
        <fullName evidence="6">BTB domain-containing protein</fullName>
    </recommendedName>
</protein>
<dbReference type="InParanoid" id="A0A317XQ27"/>
<reference evidence="4 5" key="1">
    <citation type="journal article" date="2018" name="Mol. Biol. Evol.">
        <title>Broad Genomic Sampling Reveals a Smut Pathogenic Ancestry of the Fungal Clade Ustilaginomycotina.</title>
        <authorList>
            <person name="Kijpornyongpan T."/>
            <person name="Mondo S.J."/>
            <person name="Barry K."/>
            <person name="Sandor L."/>
            <person name="Lee J."/>
            <person name="Lipzen A."/>
            <person name="Pangilinan J."/>
            <person name="LaButti K."/>
            <person name="Hainaut M."/>
            <person name="Henrissat B."/>
            <person name="Grigoriev I.V."/>
            <person name="Spatafora J.W."/>
            <person name="Aime M.C."/>
        </authorList>
    </citation>
    <scope>NUCLEOTIDE SEQUENCE [LARGE SCALE GENOMIC DNA]</scope>
    <source>
        <strain evidence="4 5">MCA 3645</strain>
    </source>
</reference>
<dbReference type="Gene3D" id="2.30.30.190">
    <property type="entry name" value="CAP Gly-rich-like domain"/>
    <property type="match status" value="1"/>
</dbReference>
<dbReference type="SMART" id="SM00225">
    <property type="entry name" value="BTB"/>
    <property type="match status" value="1"/>
</dbReference>
<dbReference type="PANTHER" id="PTHR22427:SF7">
    <property type="entry name" value="GH15728P"/>
    <property type="match status" value="1"/>
</dbReference>
<feature type="compositionally biased region" description="Low complexity" evidence="1">
    <location>
        <begin position="193"/>
        <end position="204"/>
    </location>
</feature>
<sequence length="1410" mass="149662">MSVAAFGTAPRPRPSNGARSSIDTTATAKSSKLAGGSSRVGRMSQAGGVSRQSDPVRAAQDEATRVWREDLRVLLSRAETHFADICWTTATTNPSDGSNDDDVFSSDAESIAVPSIRTGSVKSGRSLGQSITPNAPETLIWAHKAILYARAPNTFQTRFLQLRTPAAQLEHLGSTASLVSLPLATQSQLSLHTNTTTVDSRSTTPVNDATALAPGSKPKVRKSIRGLAPPSSFSLKKSSARKSVSGSSISRPFRNGSVDDASSFAAGFITSDSENESAASHITHGSISRSFRGYSAGKSSSSHATHSSAGQERLVPTRKPSFASSNARASQLTDNSSIISVASTIRAPLRLAGTNQAFFEATLAYLYTGEETMMDAFDFLFEDRLANDADKSPEERLEKLRSDLTFMWRSKLYSDVKIALDDGASSHGGADNRDMDSLVVDIPDDNRSLLSVAPTMDTDRIDESDTEEDDEVTSFSTHRMILASRSPYFASMLLSPYTDAVSPVLSLPSPPFTPASLHFTLGFLYTGTLFFSNRTFDLSTAFSLWRAGAYLQIETLQTLVCALVDREFCHGFACSPPCRKCIKRVPRTLAFSASPDVNEPKLQEPAMDAVSGLDFGTYWAKDVGNLDPMLQDRIVDTISQRLKDDPSQVVSVLRQLSIVGAKIDTERASRWVESLRLMAETVENRLMPILHDHLEQIVLSKAWSDLLDGVGSLGDVLEKALVMLLDGLTEARAAKIYEILVGQVLLRDQGFEVVGSRQAVENARVGILRYLKKRWINVRALGGFNRLPKWCLKEIADELDVSSADLILPDEQKTPVPSSAANSAARNRLLRAASSPGSAGGTPRASLPATSSRLRTTSTTSTATTSSVFSGPASPSPRSRIASPTTLSSPSLGNDSNQDEETEREAGPINLRAAVLNRNAARVSVVNGHRSSISPSASGHPSASATSVSKSTPMRTAAPDRASSMSPASRRSPSASLASTSTTPAKAESSALKADEPISSPSTIAIPLRSRTNSDQSTKTVKSAKSARSLTAKVADSTNSRSSSASKAMPPPPLPSSAGPGTGTSTTTGTVRTLKKASSASLNKVRTVSKSGTDSKTSTSTAAAASAAEGATSKPSFLRATPGPGGTFSLSTTDSGRDIRARKLSTGKSTRSPSSTGTGTGTARQRQPSTTPTRSPRLSKSSEFINKGAIKPDAAESVTEASDEKCLRTPSGLPPSDSAATITPAAAHSPCYPPDEDSREPASLGISLNCGIPCIVSPHAPMAMGASVQADDDEGSRPTSRSLARVSRFKAEVRYIGLLAGRRGMWVGIQVSVQACDPEILEAGLGTPTNGCLHGKRYFDLHPTSGQLKESDIRKSRRLHVLDQIDAVSSPLRIESRPQSAASDLHPENSQQLVGYFVRPSDILFVVGSY</sequence>
<feature type="compositionally biased region" description="Low complexity" evidence="1">
    <location>
        <begin position="1146"/>
        <end position="1157"/>
    </location>
</feature>
<dbReference type="Pfam" id="PF00651">
    <property type="entry name" value="BTB"/>
    <property type="match status" value="1"/>
</dbReference>
<evidence type="ECO:0000313" key="5">
    <source>
        <dbReference type="Proteomes" id="UP000246740"/>
    </source>
</evidence>
<dbReference type="SUPFAM" id="SSF54695">
    <property type="entry name" value="POZ domain"/>
    <property type="match status" value="1"/>
</dbReference>
<keyword evidence="5" id="KW-1185">Reference proteome</keyword>
<feature type="compositionally biased region" description="Polar residues" evidence="1">
    <location>
        <begin position="1163"/>
        <end position="1184"/>
    </location>
</feature>
<feature type="compositionally biased region" description="Polar residues" evidence="1">
    <location>
        <begin position="885"/>
        <end position="896"/>
    </location>
</feature>
<feature type="compositionally biased region" description="Low complexity" evidence="1">
    <location>
        <begin position="241"/>
        <end position="250"/>
    </location>
</feature>
<feature type="compositionally biased region" description="Low complexity" evidence="1">
    <location>
        <begin position="928"/>
        <end position="947"/>
    </location>
</feature>
<feature type="compositionally biased region" description="Low complexity" evidence="1">
    <location>
        <begin position="846"/>
        <end position="884"/>
    </location>
</feature>
<dbReference type="EMBL" id="KZ819193">
    <property type="protein sequence ID" value="PWZ00192.1"/>
    <property type="molecule type" value="Genomic_DNA"/>
</dbReference>
<dbReference type="InterPro" id="IPR000210">
    <property type="entry name" value="BTB/POZ_dom"/>
</dbReference>
<organism evidence="4 5">
    <name type="scientific">Testicularia cyperi</name>
    <dbReference type="NCBI Taxonomy" id="1882483"/>
    <lineage>
        <taxon>Eukaryota</taxon>
        <taxon>Fungi</taxon>
        <taxon>Dikarya</taxon>
        <taxon>Basidiomycota</taxon>
        <taxon>Ustilaginomycotina</taxon>
        <taxon>Ustilaginomycetes</taxon>
        <taxon>Ustilaginales</taxon>
        <taxon>Anthracoideaceae</taxon>
        <taxon>Testicularia</taxon>
    </lineage>
</organism>
<dbReference type="Gene3D" id="3.30.710.10">
    <property type="entry name" value="Potassium Channel Kv1.1, Chain A"/>
    <property type="match status" value="1"/>
</dbReference>
<feature type="compositionally biased region" description="Polar residues" evidence="1">
    <location>
        <begin position="1076"/>
        <end position="1088"/>
    </location>
</feature>
<dbReference type="InterPro" id="IPR011333">
    <property type="entry name" value="SKP1/BTB/POZ_sf"/>
</dbReference>
<evidence type="ECO:0000259" key="2">
    <source>
        <dbReference type="PROSITE" id="PS50097"/>
    </source>
</evidence>
<dbReference type="PROSITE" id="PS50245">
    <property type="entry name" value="CAP_GLY_2"/>
    <property type="match status" value="1"/>
</dbReference>
<feature type="compositionally biased region" description="Low complexity" evidence="1">
    <location>
        <begin position="295"/>
        <end position="310"/>
    </location>
</feature>
<feature type="region of interest" description="Disordered" evidence="1">
    <location>
        <begin position="293"/>
        <end position="328"/>
    </location>
</feature>
<feature type="domain" description="BTB" evidence="2">
    <location>
        <begin position="464"/>
        <end position="533"/>
    </location>
</feature>
<accession>A0A317XQ27</accession>
<feature type="compositionally biased region" description="Low complexity" evidence="1">
    <location>
        <begin position="1035"/>
        <end position="1048"/>
    </location>
</feature>
<feature type="compositionally biased region" description="Polar residues" evidence="1">
    <location>
        <begin position="17"/>
        <end position="30"/>
    </location>
</feature>
<feature type="compositionally biased region" description="Low complexity" evidence="1">
    <location>
        <begin position="1056"/>
        <end position="1070"/>
    </location>
</feature>
<proteinExistence type="predicted"/>
<feature type="compositionally biased region" description="Polar residues" evidence="1">
    <location>
        <begin position="1010"/>
        <end position="1029"/>
    </location>
</feature>
<dbReference type="CDD" id="cd18186">
    <property type="entry name" value="BTB_POZ_ZBTB_KLHL-like"/>
    <property type="match status" value="1"/>
</dbReference>
<feature type="compositionally biased region" description="Low complexity" evidence="1">
    <location>
        <begin position="957"/>
        <end position="987"/>
    </location>
</feature>
<evidence type="ECO:0000256" key="1">
    <source>
        <dbReference type="SAM" id="MobiDB-lite"/>
    </source>
</evidence>
<evidence type="ECO:0000259" key="3">
    <source>
        <dbReference type="PROSITE" id="PS50245"/>
    </source>
</evidence>
<name>A0A317XQ27_9BASI</name>
<feature type="region of interest" description="Disordered" evidence="1">
    <location>
        <begin position="1"/>
        <end position="61"/>
    </location>
</feature>
<dbReference type="PANTHER" id="PTHR22427">
    <property type="entry name" value="GH15728P"/>
    <property type="match status" value="1"/>
</dbReference>
<dbReference type="STRING" id="1882483.A0A317XQ27"/>
<feature type="region of interest" description="Disordered" evidence="1">
    <location>
        <begin position="928"/>
        <end position="1240"/>
    </location>
</feature>
<dbReference type="InterPro" id="IPR000938">
    <property type="entry name" value="CAP-Gly_domain"/>
</dbReference>
<evidence type="ECO:0008006" key="6">
    <source>
        <dbReference type="Google" id="ProtNLM"/>
    </source>
</evidence>
<gene>
    <name evidence="4" type="ORF">BCV70DRAFT_161513</name>
</gene>
<feature type="compositionally biased region" description="Low complexity" evidence="1">
    <location>
        <begin position="1089"/>
        <end position="1114"/>
    </location>
</feature>
<dbReference type="Proteomes" id="UP000246740">
    <property type="component" value="Unassembled WGS sequence"/>
</dbReference>